<dbReference type="Proteomes" id="UP001321473">
    <property type="component" value="Unassembled WGS sequence"/>
</dbReference>
<evidence type="ECO:0000313" key="8">
    <source>
        <dbReference type="Proteomes" id="UP001321473"/>
    </source>
</evidence>
<dbReference type="InterPro" id="IPR036259">
    <property type="entry name" value="MFS_trans_sf"/>
</dbReference>
<keyword evidence="3 6" id="KW-0812">Transmembrane</keyword>
<dbReference type="EMBL" id="JARKHS020014483">
    <property type="protein sequence ID" value="KAK8775129.1"/>
    <property type="molecule type" value="Genomic_DNA"/>
</dbReference>
<dbReference type="PANTHER" id="PTHR43385">
    <property type="entry name" value="RIBOFLAVIN TRANSPORTER RIBJ"/>
    <property type="match status" value="1"/>
</dbReference>
<evidence type="ECO:0000256" key="5">
    <source>
        <dbReference type="ARBA" id="ARBA00023136"/>
    </source>
</evidence>
<organism evidence="7 8">
    <name type="scientific">Amblyomma americanum</name>
    <name type="common">Lone star tick</name>
    <dbReference type="NCBI Taxonomy" id="6943"/>
    <lineage>
        <taxon>Eukaryota</taxon>
        <taxon>Metazoa</taxon>
        <taxon>Ecdysozoa</taxon>
        <taxon>Arthropoda</taxon>
        <taxon>Chelicerata</taxon>
        <taxon>Arachnida</taxon>
        <taxon>Acari</taxon>
        <taxon>Parasitiformes</taxon>
        <taxon>Ixodida</taxon>
        <taxon>Ixodoidea</taxon>
        <taxon>Ixodidae</taxon>
        <taxon>Amblyomminae</taxon>
        <taxon>Amblyomma</taxon>
    </lineage>
</organism>
<gene>
    <name evidence="7" type="ORF">V5799_031528</name>
</gene>
<dbReference type="Pfam" id="PF07690">
    <property type="entry name" value="MFS_1"/>
    <property type="match status" value="1"/>
</dbReference>
<feature type="transmembrane region" description="Helical" evidence="6">
    <location>
        <begin position="22"/>
        <end position="44"/>
    </location>
</feature>
<reference evidence="7 8" key="1">
    <citation type="journal article" date="2023" name="Arcadia Sci">
        <title>De novo assembly of a long-read Amblyomma americanum tick genome.</title>
        <authorList>
            <person name="Chou S."/>
            <person name="Poskanzer K.E."/>
            <person name="Rollins M."/>
            <person name="Thuy-Boun P.S."/>
        </authorList>
    </citation>
    <scope>NUCLEOTIDE SEQUENCE [LARGE SCALE GENOMIC DNA]</scope>
    <source>
        <strain evidence="7">F_SG_1</strain>
        <tissue evidence="7">Salivary glands</tissue>
    </source>
</reference>
<accession>A0AAQ4EJZ5</accession>
<evidence type="ECO:0000256" key="2">
    <source>
        <dbReference type="ARBA" id="ARBA00022448"/>
    </source>
</evidence>
<feature type="transmembrane region" description="Helical" evidence="6">
    <location>
        <begin position="424"/>
        <end position="443"/>
    </location>
</feature>
<protein>
    <recommendedName>
        <fullName evidence="9">Monocarboxylate transporter</fullName>
    </recommendedName>
</protein>
<feature type="transmembrane region" description="Helical" evidence="6">
    <location>
        <begin position="360"/>
        <end position="381"/>
    </location>
</feature>
<keyword evidence="5 6" id="KW-0472">Membrane</keyword>
<proteinExistence type="predicted"/>
<dbReference type="GO" id="GO:0016020">
    <property type="term" value="C:membrane"/>
    <property type="evidence" value="ECO:0007669"/>
    <property type="project" value="UniProtKB-SubCell"/>
</dbReference>
<evidence type="ECO:0000256" key="6">
    <source>
        <dbReference type="SAM" id="Phobius"/>
    </source>
</evidence>
<keyword evidence="4 6" id="KW-1133">Transmembrane helix</keyword>
<evidence type="ECO:0000256" key="3">
    <source>
        <dbReference type="ARBA" id="ARBA00022692"/>
    </source>
</evidence>
<dbReference type="SUPFAM" id="SSF103473">
    <property type="entry name" value="MFS general substrate transporter"/>
    <property type="match status" value="1"/>
</dbReference>
<sequence>MAGFSIGGLIFPPIVQYFFNTYGFRGAFLLAGGVVFNATVGTLLQRIPAPQQPPATTNKGARVKHEKMQHLRATETQQRISDTYSTPASPGEKIFPAIEISVVHEKNYNKTKSPQAGGVSNQNNWKSAVENEGFDADGCNNGSSSVKNVRAVACRGRFLSVDGSASTVRVIHETRKRAMSTTETTVPIRCILLSECLAWKERAVNNCEPFHLHAHKTAETGAKERFYHEFSSTADELCASKTARKSSMDVKPKLQELKELFSFLAHARYYAIVLTKVVIVTNSTIFTTVIIDFALDHGIERWRALTLITAYTAMDLTARLSAGWITDRKFMSRSTWMASCLALWTAADFCFAYGDSYATLLGVSAVAGWCNGSTLPLVPVLYMEVVDIGRFSVAYGLSSFTAGITGLLRPTLTGLFRDKLGDYSGLFLLTGTCTALSTIRWICASLQEKCSRNPGK</sequence>
<dbReference type="PANTHER" id="PTHR43385:SF1">
    <property type="entry name" value="RIBOFLAVIN TRANSPORTER RIBJ"/>
    <property type="match status" value="1"/>
</dbReference>
<evidence type="ECO:0000256" key="1">
    <source>
        <dbReference type="ARBA" id="ARBA00004141"/>
    </source>
</evidence>
<dbReference type="InterPro" id="IPR011701">
    <property type="entry name" value="MFS"/>
</dbReference>
<dbReference type="InterPro" id="IPR052983">
    <property type="entry name" value="MFS_Riboflavin_Transporter"/>
</dbReference>
<name>A0AAQ4EJZ5_AMBAM</name>
<comment type="subcellular location">
    <subcellularLocation>
        <location evidence="1">Membrane</location>
        <topology evidence="1">Multi-pass membrane protein</topology>
    </subcellularLocation>
</comment>
<evidence type="ECO:0000313" key="7">
    <source>
        <dbReference type="EMBL" id="KAK8775129.1"/>
    </source>
</evidence>
<keyword evidence="2" id="KW-0813">Transport</keyword>
<evidence type="ECO:0008006" key="9">
    <source>
        <dbReference type="Google" id="ProtNLM"/>
    </source>
</evidence>
<feature type="transmembrane region" description="Helical" evidence="6">
    <location>
        <begin position="393"/>
        <end position="412"/>
    </location>
</feature>
<feature type="transmembrane region" description="Helical" evidence="6">
    <location>
        <begin position="269"/>
        <end position="290"/>
    </location>
</feature>
<comment type="caution">
    <text evidence="7">The sequence shown here is derived from an EMBL/GenBank/DDBJ whole genome shotgun (WGS) entry which is preliminary data.</text>
</comment>
<keyword evidence="8" id="KW-1185">Reference proteome</keyword>
<dbReference type="AlphaFoldDB" id="A0AAQ4EJZ5"/>
<dbReference type="Gene3D" id="1.20.1250.20">
    <property type="entry name" value="MFS general substrate transporter like domains"/>
    <property type="match status" value="1"/>
</dbReference>
<dbReference type="GO" id="GO:0022857">
    <property type="term" value="F:transmembrane transporter activity"/>
    <property type="evidence" value="ECO:0007669"/>
    <property type="project" value="InterPro"/>
</dbReference>
<evidence type="ECO:0000256" key="4">
    <source>
        <dbReference type="ARBA" id="ARBA00022989"/>
    </source>
</evidence>